<comment type="caution">
    <text evidence="3">The sequence shown here is derived from an EMBL/GenBank/DDBJ whole genome shotgun (WGS) entry which is preliminary data.</text>
</comment>
<dbReference type="InterPro" id="IPR027417">
    <property type="entry name" value="P-loop_NTPase"/>
</dbReference>
<dbReference type="PRINTS" id="PR00326">
    <property type="entry name" value="GTP1OBG"/>
</dbReference>
<dbReference type="GO" id="GO:0005525">
    <property type="term" value="F:GTP binding"/>
    <property type="evidence" value="ECO:0007669"/>
    <property type="project" value="InterPro"/>
</dbReference>
<name>A0A532V4M4_UNCL8</name>
<accession>A0A532V4M4</accession>
<evidence type="ECO:0000313" key="4">
    <source>
        <dbReference type="Proteomes" id="UP000319619"/>
    </source>
</evidence>
<proteinExistence type="predicted"/>
<dbReference type="Pfam" id="PF02824">
    <property type="entry name" value="TGS"/>
    <property type="match status" value="1"/>
</dbReference>
<dbReference type="InterPro" id="IPR004095">
    <property type="entry name" value="TGS"/>
</dbReference>
<dbReference type="InterPro" id="IPR006073">
    <property type="entry name" value="GTP-bd"/>
</dbReference>
<sequence length="328" mass="37002">MPTNLPPEYFEVERRYKAASSPQEKISTLEELIATIPKHKGTDHLRADLRRKLSKLKDAAQASKKKGRQTSSFQIDREGAGRVALVGCPNVGKSSLLTNLTNAKPKVDQAPFTTWVPTPGMMLIENIQVQLIDTPPLSREYMEPELRELIRGADLMIILLDLQDYPIQQLEDSVEILKSHRIEVSCTENEPASDSSQDLHRPLIVVNKHDDWELDKEFGALCELYENECSFISMSTKTGRNVHQFKQAVYEALKIVRIYSKRPGKEPNLEAPFVMKKGGTVEEFAGQVHKDFLVKLKTARLWGSGAFDGQQVSRDYVLQDGDVVELVV</sequence>
<dbReference type="Gene3D" id="3.10.20.30">
    <property type="match status" value="1"/>
</dbReference>
<dbReference type="AlphaFoldDB" id="A0A532V4M4"/>
<dbReference type="InterPro" id="IPR045001">
    <property type="entry name" value="DRG"/>
</dbReference>
<evidence type="ECO:0000313" key="3">
    <source>
        <dbReference type="EMBL" id="TKJ42098.1"/>
    </source>
</evidence>
<reference evidence="3 4" key="1">
    <citation type="submission" date="2017-06" db="EMBL/GenBank/DDBJ databases">
        <title>Novel microbial phyla capable of carbon fixation and sulfur reduction in deep-sea sediments.</title>
        <authorList>
            <person name="Huang J."/>
            <person name="Baker B."/>
            <person name="Wang Y."/>
        </authorList>
    </citation>
    <scope>NUCLEOTIDE SEQUENCE [LARGE SCALE GENOMIC DNA]</scope>
    <source>
        <strain evidence="3">B3_LCP</strain>
    </source>
</reference>
<dbReference type="InterPro" id="IPR012676">
    <property type="entry name" value="TGS-like"/>
</dbReference>
<dbReference type="Pfam" id="PF01926">
    <property type="entry name" value="MMR_HSR1"/>
    <property type="match status" value="1"/>
</dbReference>
<dbReference type="PANTHER" id="PTHR43127">
    <property type="entry name" value="DEVELOPMENTALLY-REGULATED GTP-BINDING PROTEIN 2"/>
    <property type="match status" value="1"/>
</dbReference>
<dbReference type="Gene3D" id="3.40.50.300">
    <property type="entry name" value="P-loop containing nucleotide triphosphate hydrolases"/>
    <property type="match status" value="1"/>
</dbReference>
<evidence type="ECO:0000259" key="1">
    <source>
        <dbReference type="Pfam" id="PF01926"/>
    </source>
</evidence>
<dbReference type="InterPro" id="IPR012675">
    <property type="entry name" value="Beta-grasp_dom_sf"/>
</dbReference>
<dbReference type="Proteomes" id="UP000319619">
    <property type="component" value="Unassembled WGS sequence"/>
</dbReference>
<feature type="domain" description="TGS" evidence="2">
    <location>
        <begin position="256"/>
        <end position="327"/>
    </location>
</feature>
<protein>
    <submittedName>
        <fullName evidence="3">GTP-binding protein HSR1</fullName>
    </submittedName>
</protein>
<organism evidence="3 4">
    <name type="scientific">candidate division LCP-89 bacterium B3_LCP</name>
    <dbReference type="NCBI Taxonomy" id="2012998"/>
    <lineage>
        <taxon>Bacteria</taxon>
        <taxon>Pseudomonadati</taxon>
        <taxon>Bacteria division LCP-89</taxon>
    </lineage>
</organism>
<feature type="domain" description="G" evidence="1">
    <location>
        <begin position="82"/>
        <end position="178"/>
    </location>
</feature>
<dbReference type="GO" id="GO:0003924">
    <property type="term" value="F:GTPase activity"/>
    <property type="evidence" value="ECO:0007669"/>
    <property type="project" value="InterPro"/>
</dbReference>
<dbReference type="SUPFAM" id="SSF52540">
    <property type="entry name" value="P-loop containing nucleoside triphosphate hydrolases"/>
    <property type="match status" value="1"/>
</dbReference>
<evidence type="ECO:0000259" key="2">
    <source>
        <dbReference type="Pfam" id="PF02824"/>
    </source>
</evidence>
<gene>
    <name evidence="3" type="ORF">CEE37_00015</name>
</gene>
<dbReference type="EMBL" id="NJBN01000001">
    <property type="protein sequence ID" value="TKJ42098.1"/>
    <property type="molecule type" value="Genomic_DNA"/>
</dbReference>
<dbReference type="SUPFAM" id="SSF81271">
    <property type="entry name" value="TGS-like"/>
    <property type="match status" value="1"/>
</dbReference>